<dbReference type="GO" id="GO:0030313">
    <property type="term" value="C:cell envelope"/>
    <property type="evidence" value="ECO:0007669"/>
    <property type="project" value="UniProtKB-SubCell"/>
</dbReference>
<dbReference type="Gene3D" id="1.10.287.470">
    <property type="entry name" value="Helix hairpin bin"/>
    <property type="match status" value="1"/>
</dbReference>
<dbReference type="AlphaFoldDB" id="A0A2W4ZIG1"/>
<evidence type="ECO:0000256" key="2">
    <source>
        <dbReference type="ARBA" id="ARBA00023054"/>
    </source>
</evidence>
<protein>
    <submittedName>
        <fullName evidence="6">Efflux transporter periplasmic adaptor subunit</fullName>
    </submittedName>
</protein>
<feature type="domain" description="YbhG-like alpha-helical hairpin" evidence="5">
    <location>
        <begin position="143"/>
        <end position="271"/>
    </location>
</feature>
<comment type="subcellular location">
    <subcellularLocation>
        <location evidence="1">Cell envelope</location>
    </subcellularLocation>
</comment>
<gene>
    <name evidence="6" type="ORF">DCF15_05415</name>
</gene>
<keyword evidence="2 3" id="KW-0175">Coiled coil</keyword>
<dbReference type="Proteomes" id="UP000249794">
    <property type="component" value="Unassembled WGS sequence"/>
</dbReference>
<dbReference type="PANTHER" id="PTHR32347">
    <property type="entry name" value="EFFLUX SYSTEM COMPONENT YKNX-RELATED"/>
    <property type="match status" value="1"/>
</dbReference>
<name>A0A2W4ZIG1_9CYAN</name>
<feature type="region of interest" description="Disordered" evidence="4">
    <location>
        <begin position="1"/>
        <end position="35"/>
    </location>
</feature>
<dbReference type="InterPro" id="IPR050465">
    <property type="entry name" value="UPF0194_transport"/>
</dbReference>
<dbReference type="Gene3D" id="2.40.30.170">
    <property type="match status" value="1"/>
</dbReference>
<feature type="compositionally biased region" description="Polar residues" evidence="4">
    <location>
        <begin position="1"/>
        <end position="21"/>
    </location>
</feature>
<evidence type="ECO:0000313" key="6">
    <source>
        <dbReference type="EMBL" id="PZO58361.1"/>
    </source>
</evidence>
<evidence type="ECO:0000313" key="7">
    <source>
        <dbReference type="Proteomes" id="UP000249794"/>
    </source>
</evidence>
<dbReference type="Gene3D" id="2.40.50.100">
    <property type="match status" value="1"/>
</dbReference>
<accession>A0A2W4ZIG1</accession>
<organism evidence="6 7">
    <name type="scientific">Phormidesmis priestleyi</name>
    <dbReference type="NCBI Taxonomy" id="268141"/>
    <lineage>
        <taxon>Bacteria</taxon>
        <taxon>Bacillati</taxon>
        <taxon>Cyanobacteriota</taxon>
        <taxon>Cyanophyceae</taxon>
        <taxon>Leptolyngbyales</taxon>
        <taxon>Leptolyngbyaceae</taxon>
        <taxon>Phormidesmis</taxon>
    </lineage>
</organism>
<proteinExistence type="predicted"/>
<reference evidence="6 7" key="2">
    <citation type="submission" date="2018-06" db="EMBL/GenBank/DDBJ databases">
        <title>Metagenomic assembly of (sub)arctic Cyanobacteria and their associated microbiome from non-axenic cultures.</title>
        <authorList>
            <person name="Baurain D."/>
        </authorList>
    </citation>
    <scope>NUCLEOTIDE SEQUENCE [LARGE SCALE GENOMIC DNA]</scope>
    <source>
        <strain evidence="6">ULC027bin1</strain>
    </source>
</reference>
<feature type="coiled-coil region" evidence="3">
    <location>
        <begin position="145"/>
        <end position="198"/>
    </location>
</feature>
<dbReference type="SUPFAM" id="SSF111369">
    <property type="entry name" value="HlyD-like secretion proteins"/>
    <property type="match status" value="2"/>
</dbReference>
<evidence type="ECO:0000259" key="5">
    <source>
        <dbReference type="Pfam" id="PF25881"/>
    </source>
</evidence>
<reference evidence="7" key="1">
    <citation type="submission" date="2018-04" db="EMBL/GenBank/DDBJ databases">
        <authorList>
            <person name="Cornet L."/>
        </authorList>
    </citation>
    <scope>NUCLEOTIDE SEQUENCE [LARGE SCALE GENOMIC DNA]</scope>
</reference>
<sequence>MATTSSQSSDQSNELNAQTDEQIGEQRSDSLGRLCHRPSKSWPKWPLPKWLIVLPLALLPAVWPVVLMAKSSGEKTEAATAQVLPVETMRLKAATSYTVTREYTGEIVAHRTSELGFERAGTVVALLADDGDVVAAGEPLARLDVRDLEAQRQQLEAQKRQAIAQLQELETGPRREDLAAAEAAVSDLANQLELAQLQASRRSELFSKGAISQEELDEKQFGANAIADRLQQAQSQLDELRNGTRQEQLSAQSAQVDQIDARIRAIDIALDKSVLLAPFAGKVSARTVDEGTVVGSGQSVFKLVETGQTVEARIGVPVGAAPGLFRRRQQSVKVGQRTYAATVVAQLPEVDEASQTVTIVLNLADQPGLTVGATARLLATEQQAEQGYWLPSTALIAGDRGLWSLYVVTPEQSKNNANNYRVARRDVEVLYTEGESAFVRGLVEAGDRIITSGTHRVVANQLVTPEGE</sequence>
<evidence type="ECO:0000256" key="3">
    <source>
        <dbReference type="SAM" id="Coils"/>
    </source>
</evidence>
<evidence type="ECO:0000256" key="4">
    <source>
        <dbReference type="SAM" id="MobiDB-lite"/>
    </source>
</evidence>
<dbReference type="PANTHER" id="PTHR32347:SF29">
    <property type="entry name" value="UPF0194 MEMBRANE PROTEIN YBHG"/>
    <property type="match status" value="1"/>
</dbReference>
<dbReference type="Gene3D" id="2.40.420.20">
    <property type="match status" value="1"/>
</dbReference>
<evidence type="ECO:0000256" key="1">
    <source>
        <dbReference type="ARBA" id="ARBA00004196"/>
    </source>
</evidence>
<comment type="caution">
    <text evidence="6">The sequence shown here is derived from an EMBL/GenBank/DDBJ whole genome shotgun (WGS) entry which is preliminary data.</text>
</comment>
<dbReference type="InterPro" id="IPR059052">
    <property type="entry name" value="HH_YbhG-like"/>
</dbReference>
<dbReference type="Pfam" id="PF25881">
    <property type="entry name" value="HH_YBHG"/>
    <property type="match status" value="1"/>
</dbReference>
<dbReference type="EMBL" id="QBMP01000035">
    <property type="protein sequence ID" value="PZO58361.1"/>
    <property type="molecule type" value="Genomic_DNA"/>
</dbReference>